<dbReference type="HOGENOM" id="CLU_2445423_0_0_1"/>
<evidence type="ECO:0000313" key="2">
    <source>
        <dbReference type="Proteomes" id="UP000001548"/>
    </source>
</evidence>
<dbReference type="RefSeq" id="XP_001707167.1">
    <property type="nucleotide sequence ID" value="XM_001707115.1"/>
</dbReference>
<name>A8BGD2_GIAIC</name>
<reference evidence="1 2" key="1">
    <citation type="journal article" date="2007" name="Science">
        <title>Genomic minimalism in the early diverging intestinal parasite Giardia lamblia.</title>
        <authorList>
            <person name="Morrison H.G."/>
            <person name="McArthur A.G."/>
            <person name="Gillin F.D."/>
            <person name="Aley S.B."/>
            <person name="Adam R.D."/>
            <person name="Olsen G.J."/>
            <person name="Best A.A."/>
            <person name="Cande W.Z."/>
            <person name="Chen F."/>
            <person name="Cipriano M.J."/>
            <person name="Davids B.J."/>
            <person name="Dawson S.C."/>
            <person name="Elmendorf H.G."/>
            <person name="Hehl A.B."/>
            <person name="Holder M.E."/>
            <person name="Huse S.M."/>
            <person name="Kim U.U."/>
            <person name="Lasek-Nesselquist E."/>
            <person name="Manning G."/>
            <person name="Nigam A."/>
            <person name="Nixon J.E."/>
            <person name="Palm D."/>
            <person name="Passamaneck N.E."/>
            <person name="Prabhu A."/>
            <person name="Reich C.I."/>
            <person name="Reiner D.S."/>
            <person name="Samuelson J."/>
            <person name="Svard S.G."/>
            <person name="Sogin M.L."/>
        </authorList>
    </citation>
    <scope>NUCLEOTIDE SEQUENCE [LARGE SCALE GENOMIC DNA]</scope>
    <source>
        <strain evidence="1 2">WB C6</strain>
    </source>
</reference>
<accession>A8BGD2</accession>
<dbReference type="GeneID" id="5700064"/>
<dbReference type="KEGG" id="gla:GL50803_009826"/>
<proteinExistence type="predicted"/>
<organism evidence="1 2">
    <name type="scientific">Giardia intestinalis (strain ATCC 50803 / WB clone C6)</name>
    <name type="common">Giardia lamblia</name>
    <dbReference type="NCBI Taxonomy" id="184922"/>
    <lineage>
        <taxon>Eukaryota</taxon>
        <taxon>Metamonada</taxon>
        <taxon>Diplomonadida</taxon>
        <taxon>Hexamitidae</taxon>
        <taxon>Giardiinae</taxon>
        <taxon>Giardia</taxon>
    </lineage>
</organism>
<sequence length="90" mass="9770">MQNGIDLLTSVLVLEYWLGPGRYNAKQRIQEAESKVFEMLDAGLRVHGSTGQQSIAPDAFLKTLFLDMGVPPTLASQALDHIASVAGSRK</sequence>
<dbReference type="OMA" id="ENRVFEM"/>
<dbReference type="EMBL" id="AACB03000004">
    <property type="protein sequence ID" value="KAE8302191.1"/>
    <property type="molecule type" value="Genomic_DNA"/>
</dbReference>
<evidence type="ECO:0000313" key="1">
    <source>
        <dbReference type="EMBL" id="KAE8302191.1"/>
    </source>
</evidence>
<keyword evidence="2" id="KW-1185">Reference proteome</keyword>
<dbReference type="AlphaFoldDB" id="A8BGD2"/>
<dbReference type="VEuPathDB" id="GiardiaDB:GL50803_9826"/>
<gene>
    <name evidence="1" type="ORF">GL50803_009826</name>
</gene>
<dbReference type="Proteomes" id="UP000001548">
    <property type="component" value="Unassembled WGS sequence"/>
</dbReference>
<protein>
    <submittedName>
        <fullName evidence="1">Uncharacterized protein</fullName>
    </submittedName>
</protein>
<comment type="caution">
    <text evidence="1">The sequence shown here is derived from an EMBL/GenBank/DDBJ whole genome shotgun (WGS) entry which is preliminary data.</text>
</comment>